<organism evidence="2 3">
    <name type="scientific">Cinchona calisaya</name>
    <dbReference type="NCBI Taxonomy" id="153742"/>
    <lineage>
        <taxon>Eukaryota</taxon>
        <taxon>Viridiplantae</taxon>
        <taxon>Streptophyta</taxon>
        <taxon>Embryophyta</taxon>
        <taxon>Tracheophyta</taxon>
        <taxon>Spermatophyta</taxon>
        <taxon>Magnoliopsida</taxon>
        <taxon>eudicotyledons</taxon>
        <taxon>Gunneridae</taxon>
        <taxon>Pentapetalae</taxon>
        <taxon>asterids</taxon>
        <taxon>lamiids</taxon>
        <taxon>Gentianales</taxon>
        <taxon>Rubiaceae</taxon>
        <taxon>Cinchonoideae</taxon>
        <taxon>Cinchoneae</taxon>
        <taxon>Cinchona</taxon>
    </lineage>
</organism>
<dbReference type="SUPFAM" id="SSF101148">
    <property type="entry name" value="Plant invertase/pectin methylesterase inhibitor"/>
    <property type="match status" value="1"/>
</dbReference>
<evidence type="ECO:0000313" key="3">
    <source>
        <dbReference type="Proteomes" id="UP001630127"/>
    </source>
</evidence>
<dbReference type="EMBL" id="JBJUIK010000003">
    <property type="protein sequence ID" value="KAL3532987.1"/>
    <property type="molecule type" value="Genomic_DNA"/>
</dbReference>
<evidence type="ECO:0000313" key="2">
    <source>
        <dbReference type="EMBL" id="KAL3532987.1"/>
    </source>
</evidence>
<feature type="chain" id="PRO_5044808286" description="Pectinesterase inhibitor domain-containing protein" evidence="1">
    <location>
        <begin position="35"/>
        <end position="186"/>
    </location>
</feature>
<accession>A0ABD3AP70</accession>
<evidence type="ECO:0000256" key="1">
    <source>
        <dbReference type="SAM" id="SignalP"/>
    </source>
</evidence>
<keyword evidence="3" id="KW-1185">Reference proteome</keyword>
<dbReference type="InterPro" id="IPR006501">
    <property type="entry name" value="Pectinesterase_inhib_dom"/>
</dbReference>
<dbReference type="NCBIfam" id="TIGR01614">
    <property type="entry name" value="PME_inhib"/>
    <property type="match status" value="1"/>
</dbReference>
<reference evidence="2 3" key="1">
    <citation type="submission" date="2024-11" db="EMBL/GenBank/DDBJ databases">
        <title>A near-complete genome assembly of Cinchona calisaya.</title>
        <authorList>
            <person name="Lian D.C."/>
            <person name="Zhao X.W."/>
            <person name="Wei L."/>
        </authorList>
    </citation>
    <scope>NUCLEOTIDE SEQUENCE [LARGE SCALE GENOMIC DNA]</scope>
    <source>
        <tissue evidence="2">Nenye</tissue>
    </source>
</reference>
<evidence type="ECO:0008006" key="4">
    <source>
        <dbReference type="Google" id="ProtNLM"/>
    </source>
</evidence>
<name>A0ABD3AP70_9GENT</name>
<feature type="signal peptide" evidence="1">
    <location>
        <begin position="1"/>
        <end position="34"/>
    </location>
</feature>
<protein>
    <recommendedName>
        <fullName evidence="4">Pectinesterase inhibitor domain-containing protein</fullName>
    </recommendedName>
</protein>
<dbReference type="InterPro" id="IPR035513">
    <property type="entry name" value="Invertase/methylesterase_inhib"/>
</dbReference>
<keyword evidence="1" id="KW-0732">Signal</keyword>
<gene>
    <name evidence="2" type="ORF">ACH5RR_006508</name>
</gene>
<dbReference type="Proteomes" id="UP001630127">
    <property type="component" value="Unassembled WGS sequence"/>
</dbReference>
<comment type="caution">
    <text evidence="2">The sequence shown here is derived from an EMBL/GenBank/DDBJ whole genome shotgun (WGS) entry which is preliminary data.</text>
</comment>
<sequence>MQKFLMASCARVFHFLASLVFLALSVQNGPLAKADQELINRVCSETGNNKQYCLDCFKRSLEEDIKGLARDSVLCASSKSFNTRQETLDLSKNATGQFKQNLNNCVGILDDTLLEYANALQNLGIGHFSDAKNQLNLAKNKVLNCLNLLRIHVLTFANLPSYLVKDFATLNGDTEVAINVVSQIPS</sequence>
<proteinExistence type="predicted"/>
<dbReference type="AlphaFoldDB" id="A0ABD3AP70"/>
<dbReference type="Gene3D" id="1.20.140.40">
    <property type="entry name" value="Invertase/pectin methylesterase inhibitor family protein"/>
    <property type="match status" value="1"/>
</dbReference>